<reference evidence="3" key="1">
    <citation type="submission" date="2016-06" db="UniProtKB">
        <authorList>
            <consortium name="WormBaseParasite"/>
        </authorList>
    </citation>
    <scope>IDENTIFICATION</scope>
</reference>
<evidence type="ECO:0000313" key="1">
    <source>
        <dbReference type="EMBL" id="VDP48852.1"/>
    </source>
</evidence>
<accession>A0A183J9D5</accession>
<proteinExistence type="predicted"/>
<keyword evidence="2" id="KW-1185">Reference proteome</keyword>
<dbReference type="EMBL" id="UZAM01017930">
    <property type="protein sequence ID" value="VDP48852.1"/>
    <property type="molecule type" value="Genomic_DNA"/>
</dbReference>
<name>A0A183J9D5_9BILA</name>
<protein>
    <submittedName>
        <fullName evidence="1 3">Uncharacterized protein</fullName>
    </submittedName>
</protein>
<sequence length="67" mass="7762">MKIAPSRCVEVRRRSSCVPLQLEGFLHKATSFEFNFRTDRWKTSNVLLEFVNRLKLNDLCNGCGESI</sequence>
<dbReference type="AlphaFoldDB" id="A0A183J9D5"/>
<dbReference type="WBParaSite" id="SBAD_0001289101-mRNA-1">
    <property type="protein sequence ID" value="SBAD_0001289101-mRNA-1"/>
    <property type="gene ID" value="SBAD_0001289101"/>
</dbReference>
<reference evidence="1 2" key="2">
    <citation type="submission" date="2018-11" db="EMBL/GenBank/DDBJ databases">
        <authorList>
            <consortium name="Pathogen Informatics"/>
        </authorList>
    </citation>
    <scope>NUCLEOTIDE SEQUENCE [LARGE SCALE GENOMIC DNA]</scope>
</reference>
<gene>
    <name evidence="1" type="ORF">SBAD_LOCUS12483</name>
</gene>
<dbReference type="Proteomes" id="UP000270296">
    <property type="component" value="Unassembled WGS sequence"/>
</dbReference>
<organism evidence="3">
    <name type="scientific">Soboliphyme baturini</name>
    <dbReference type="NCBI Taxonomy" id="241478"/>
    <lineage>
        <taxon>Eukaryota</taxon>
        <taxon>Metazoa</taxon>
        <taxon>Ecdysozoa</taxon>
        <taxon>Nematoda</taxon>
        <taxon>Enoplea</taxon>
        <taxon>Dorylaimia</taxon>
        <taxon>Dioctophymatida</taxon>
        <taxon>Dioctophymatoidea</taxon>
        <taxon>Soboliphymatidae</taxon>
        <taxon>Soboliphyme</taxon>
    </lineage>
</organism>
<evidence type="ECO:0000313" key="3">
    <source>
        <dbReference type="WBParaSite" id="SBAD_0001289101-mRNA-1"/>
    </source>
</evidence>
<evidence type="ECO:0000313" key="2">
    <source>
        <dbReference type="Proteomes" id="UP000270296"/>
    </source>
</evidence>